<accession>A0ABP7AKD3</accession>
<dbReference type="Pfam" id="PF01547">
    <property type="entry name" value="SBP_bac_1"/>
    <property type="match status" value="1"/>
</dbReference>
<dbReference type="SUPFAM" id="SSF53850">
    <property type="entry name" value="Periplasmic binding protein-like II"/>
    <property type="match status" value="1"/>
</dbReference>
<dbReference type="PROSITE" id="PS51257">
    <property type="entry name" value="PROKAR_LIPOPROTEIN"/>
    <property type="match status" value="1"/>
</dbReference>
<dbReference type="InterPro" id="IPR006059">
    <property type="entry name" value="SBP"/>
</dbReference>
<dbReference type="Proteomes" id="UP001501697">
    <property type="component" value="Unassembled WGS sequence"/>
</dbReference>
<keyword evidence="1" id="KW-0732">Signal</keyword>
<organism evidence="2 3">
    <name type="scientific">Microbacterium awajiense</name>
    <dbReference type="NCBI Taxonomy" id="415214"/>
    <lineage>
        <taxon>Bacteria</taxon>
        <taxon>Bacillati</taxon>
        <taxon>Actinomycetota</taxon>
        <taxon>Actinomycetes</taxon>
        <taxon>Micrococcales</taxon>
        <taxon>Microbacteriaceae</taxon>
        <taxon>Microbacterium</taxon>
    </lineage>
</organism>
<dbReference type="RefSeq" id="WP_344737619.1">
    <property type="nucleotide sequence ID" value="NZ_BAAAYU010000005.1"/>
</dbReference>
<gene>
    <name evidence="2" type="ORF">GCM10022200_17510</name>
</gene>
<dbReference type="PANTHER" id="PTHR43649">
    <property type="entry name" value="ARABINOSE-BINDING PROTEIN-RELATED"/>
    <property type="match status" value="1"/>
</dbReference>
<keyword evidence="3" id="KW-1185">Reference proteome</keyword>
<evidence type="ECO:0000313" key="3">
    <source>
        <dbReference type="Proteomes" id="UP001501697"/>
    </source>
</evidence>
<proteinExistence type="predicted"/>
<dbReference type="InterPro" id="IPR050490">
    <property type="entry name" value="Bact_solute-bd_prot1"/>
</dbReference>
<evidence type="ECO:0000256" key="1">
    <source>
        <dbReference type="SAM" id="SignalP"/>
    </source>
</evidence>
<feature type="chain" id="PRO_5047476511" evidence="1">
    <location>
        <begin position="24"/>
        <end position="426"/>
    </location>
</feature>
<dbReference type="Gene3D" id="3.40.190.10">
    <property type="entry name" value="Periplasmic binding protein-like II"/>
    <property type="match status" value="1"/>
</dbReference>
<name>A0ABP7AKD3_9MICO</name>
<dbReference type="EMBL" id="BAAAYU010000005">
    <property type="protein sequence ID" value="GAA3634762.1"/>
    <property type="molecule type" value="Genomic_DNA"/>
</dbReference>
<dbReference type="PANTHER" id="PTHR43649:SF12">
    <property type="entry name" value="DIACETYLCHITOBIOSE BINDING PROTEIN DASA"/>
    <property type="match status" value="1"/>
</dbReference>
<sequence>MERRTKALAAIAALGVAALTVTACSGSSNDSGGQASEDPTEVTGTLRVLTPSYPASTEGQAAFDEVVAAFNEVYPNVEIEPDFATFGTLNEKISTSLASGQPYDVLVTGIGWVPPFASQGAFLDLAEFGVDVDTVSEETTPAVVPAVTYDETVYAWPLVMGAKPVALSKSAFEEAGLDPNSPPESLDELMDLAEQLTIRDDSGKLVRAGFDFWGIGYRHPFTALLAATGPDLYENGAPGFDGPEGAEALDWMVEAVNGTKITDFGLQSASGAPLLYSGEAAMGMVGGYINCEEVGQEVCDDLVFFNLKDDREVMFTGGQLASIGAGTDLPEAAWAFIEAMSTPEAEAAMASMNFAVPAVAGSENADAVTNNPASTFVYANLDKVVFEGGAANWLDLRDTFNTELEKALLEESSTADVLAYLAAESE</sequence>
<reference evidence="3" key="1">
    <citation type="journal article" date="2019" name="Int. J. Syst. Evol. Microbiol.">
        <title>The Global Catalogue of Microorganisms (GCM) 10K type strain sequencing project: providing services to taxonomists for standard genome sequencing and annotation.</title>
        <authorList>
            <consortium name="The Broad Institute Genomics Platform"/>
            <consortium name="The Broad Institute Genome Sequencing Center for Infectious Disease"/>
            <person name="Wu L."/>
            <person name="Ma J."/>
        </authorList>
    </citation>
    <scope>NUCLEOTIDE SEQUENCE [LARGE SCALE GENOMIC DNA]</scope>
    <source>
        <strain evidence="3">JCM 16544</strain>
    </source>
</reference>
<evidence type="ECO:0000313" key="2">
    <source>
        <dbReference type="EMBL" id="GAA3634762.1"/>
    </source>
</evidence>
<comment type="caution">
    <text evidence="2">The sequence shown here is derived from an EMBL/GenBank/DDBJ whole genome shotgun (WGS) entry which is preliminary data.</text>
</comment>
<feature type="signal peptide" evidence="1">
    <location>
        <begin position="1"/>
        <end position="23"/>
    </location>
</feature>
<protein>
    <submittedName>
        <fullName evidence="2">ABC transporter substrate-binding protein</fullName>
    </submittedName>
</protein>